<dbReference type="Gene3D" id="3.50.50.60">
    <property type="entry name" value="FAD/NAD(P)-binding domain"/>
    <property type="match status" value="1"/>
</dbReference>
<dbReference type="STRING" id="1090615.SAMN04515671_0339"/>
<reference evidence="1 2" key="1">
    <citation type="submission" date="2016-10" db="EMBL/GenBank/DDBJ databases">
        <authorList>
            <person name="de Groot N.N."/>
        </authorList>
    </citation>
    <scope>NUCLEOTIDE SEQUENCE [LARGE SCALE GENOMIC DNA]</scope>
    <source>
        <strain evidence="2">P4-7,KCTC 19426,CECT 7604</strain>
    </source>
</reference>
<dbReference type="PANTHER" id="PTHR10668:SF103">
    <property type="entry name" value="PYRIDINE NUCLEOTIDE-DISULFIDE OXIDOREDUCTASE DOMAIN-CONTAINING PROTEIN 2"/>
    <property type="match status" value="1"/>
</dbReference>
<evidence type="ECO:0000313" key="1">
    <source>
        <dbReference type="EMBL" id="SDO25964.1"/>
    </source>
</evidence>
<accession>A0A1H0I3D6</accession>
<evidence type="ECO:0000313" key="2">
    <source>
        <dbReference type="Proteomes" id="UP000198741"/>
    </source>
</evidence>
<dbReference type="Proteomes" id="UP000198741">
    <property type="component" value="Chromosome I"/>
</dbReference>
<dbReference type="RefSeq" id="WP_090481056.1">
    <property type="nucleotide sequence ID" value="NZ_LT629710.1"/>
</dbReference>
<dbReference type="PANTHER" id="PTHR10668">
    <property type="entry name" value="PHYTOENE DEHYDROGENASE"/>
    <property type="match status" value="1"/>
</dbReference>
<dbReference type="Gene3D" id="3.40.50.720">
    <property type="entry name" value="NAD(P)-binding Rossmann-like Domain"/>
    <property type="match status" value="1"/>
</dbReference>
<protein>
    <submittedName>
        <fullName evidence="1">Phytoene dehydrogenase-related protein</fullName>
    </submittedName>
</protein>
<keyword evidence="2" id="KW-1185">Reference proteome</keyword>
<sequence>MRSGADRVLVVGGGHNGLVASILAARTGARVTLLEAADHLGGASVGSRVFAGHPVRLSRYSYLVSLMPQQLIDELGIDLTLLSRDVSSYTPYRRDGVPGGLLVERKPGPATSASFRALTGSDREFQAWQQFYAECAQMARVLAPALSGPMRTRSQVREAVVAAAGPQLWTDIFETPLGVGITRRFDDDLVRGVVATDGLIGTHTSLFDESLLANRCFLYHLIGRGTGEWLVPMGGMGAVAEALTARAVEVGVQIVTGARVVSAGEDTDGVRAATADGRDFAADVLLAAVAPMTVQQWLGRPAARPVGAQLKINMLLDRLPRLASGVDPAVAFAGTTHLEEGFDQLEAAYRDSAAGRISSPLPGEVYCHSLTDPSILNGHSGATLTLFGLHTPDALFREDPETARAQAAEAALAALQLHLAEPLTDCLARDANGRLCLDVASPLDVEASVGMPGGNIFHGDLSWPWLDDEVDPTPAQRFGTQVPGCTKILLAGAGTVRGGGVSGLGGAAAVDTLRAGRPTG</sequence>
<proteinExistence type="predicted"/>
<dbReference type="OrthoDB" id="9774675at2"/>
<dbReference type="InterPro" id="IPR036188">
    <property type="entry name" value="FAD/NAD-bd_sf"/>
</dbReference>
<organism evidence="1 2">
    <name type="scientific">Nakamurella panacisegetis</name>
    <dbReference type="NCBI Taxonomy" id="1090615"/>
    <lineage>
        <taxon>Bacteria</taxon>
        <taxon>Bacillati</taxon>
        <taxon>Actinomycetota</taxon>
        <taxon>Actinomycetes</taxon>
        <taxon>Nakamurellales</taxon>
        <taxon>Nakamurellaceae</taxon>
        <taxon>Nakamurella</taxon>
    </lineage>
</organism>
<dbReference type="GO" id="GO:0005829">
    <property type="term" value="C:cytosol"/>
    <property type="evidence" value="ECO:0007669"/>
    <property type="project" value="TreeGrafter"/>
</dbReference>
<name>A0A1H0I3D6_9ACTN</name>
<dbReference type="AlphaFoldDB" id="A0A1H0I3D6"/>
<dbReference type="Pfam" id="PF12831">
    <property type="entry name" value="FAD_oxidored"/>
    <property type="match status" value="1"/>
</dbReference>
<dbReference type="SUPFAM" id="SSF51905">
    <property type="entry name" value="FAD/NAD(P)-binding domain"/>
    <property type="match status" value="1"/>
</dbReference>
<gene>
    <name evidence="1" type="ORF">SAMN04515671_0339</name>
</gene>
<dbReference type="EMBL" id="LT629710">
    <property type="protein sequence ID" value="SDO25964.1"/>
    <property type="molecule type" value="Genomic_DNA"/>
</dbReference>